<dbReference type="GO" id="GO:0018279">
    <property type="term" value="P:protein N-linked glycosylation via asparagine"/>
    <property type="evidence" value="ECO:0007669"/>
    <property type="project" value="EnsemblFungi"/>
</dbReference>
<dbReference type="STRING" id="1382522.W6MUD2"/>
<evidence type="ECO:0000256" key="10">
    <source>
        <dbReference type="RuleBase" id="RU363110"/>
    </source>
</evidence>
<comment type="similarity">
    <text evidence="3 10">Belongs to the ALG6/ALG8 glucosyltransferase family.</text>
</comment>
<accession>W6MUD2</accession>
<evidence type="ECO:0000313" key="12">
    <source>
        <dbReference type="Proteomes" id="UP000019384"/>
    </source>
</evidence>
<feature type="transmembrane region" description="Helical" evidence="10">
    <location>
        <begin position="506"/>
        <end position="527"/>
    </location>
</feature>
<dbReference type="PANTHER" id="PTHR12413">
    <property type="entry name" value="DOLICHYL GLYCOSYLTRANSFERASE"/>
    <property type="match status" value="1"/>
</dbReference>
<evidence type="ECO:0000256" key="4">
    <source>
        <dbReference type="ARBA" id="ARBA00022676"/>
    </source>
</evidence>
<keyword evidence="5 10" id="KW-0808">Transferase</keyword>
<evidence type="ECO:0000256" key="6">
    <source>
        <dbReference type="ARBA" id="ARBA00022692"/>
    </source>
</evidence>
<keyword evidence="8 10" id="KW-1133">Transmembrane helix</keyword>
<feature type="transmembrane region" description="Helical" evidence="10">
    <location>
        <begin position="137"/>
        <end position="158"/>
    </location>
</feature>
<feature type="transmembrane region" description="Helical" evidence="10">
    <location>
        <begin position="35"/>
        <end position="56"/>
    </location>
</feature>
<keyword evidence="7 10" id="KW-0256">Endoplasmic reticulum</keyword>
<keyword evidence="4 10" id="KW-0328">Glycosyltransferase</keyword>
<organism evidence="11 12">
    <name type="scientific">Kuraishia capsulata CBS 1993</name>
    <dbReference type="NCBI Taxonomy" id="1382522"/>
    <lineage>
        <taxon>Eukaryota</taxon>
        <taxon>Fungi</taxon>
        <taxon>Dikarya</taxon>
        <taxon>Ascomycota</taxon>
        <taxon>Saccharomycotina</taxon>
        <taxon>Pichiomycetes</taxon>
        <taxon>Pichiales</taxon>
        <taxon>Pichiaceae</taxon>
        <taxon>Kuraishia</taxon>
    </lineage>
</organism>
<protein>
    <recommendedName>
        <fullName evidence="10">Alpha-1,3-glucosyltransferase</fullName>
        <ecNumber evidence="10">2.4.1.-</ecNumber>
    </recommendedName>
</protein>
<reference evidence="11" key="2">
    <citation type="submission" date="2014-02" db="EMBL/GenBank/DDBJ databases">
        <title>Complete DNA sequence of /Kuraishia capsulata/ illustrates novel genomic features among budding yeasts (/Saccharomycotina/).</title>
        <authorList>
            <person name="Morales L."/>
            <person name="Noel B."/>
            <person name="Porcel B."/>
            <person name="Marcet-Houben M."/>
            <person name="Hullo M-F."/>
            <person name="Sacerdot C."/>
            <person name="Tekaia F."/>
            <person name="Leh-Louis V."/>
            <person name="Despons L."/>
            <person name="Khanna V."/>
            <person name="Aury J-M."/>
            <person name="Barbe V."/>
            <person name="Couloux A."/>
            <person name="Labadie K."/>
            <person name="Pelletier E."/>
            <person name="Souciet J-L."/>
            <person name="Boekhout T."/>
            <person name="Gabaldon T."/>
            <person name="Wincker P."/>
            <person name="Dujon B."/>
        </authorList>
    </citation>
    <scope>NUCLEOTIDE SEQUENCE</scope>
    <source>
        <strain evidence="11">CBS 1993</strain>
    </source>
</reference>
<evidence type="ECO:0000256" key="1">
    <source>
        <dbReference type="ARBA" id="ARBA00004477"/>
    </source>
</evidence>
<dbReference type="GO" id="GO:0005789">
    <property type="term" value="C:endoplasmic reticulum membrane"/>
    <property type="evidence" value="ECO:0007669"/>
    <property type="project" value="UniProtKB-SubCell"/>
</dbReference>
<feature type="transmembrane region" description="Helical" evidence="10">
    <location>
        <begin position="329"/>
        <end position="349"/>
    </location>
</feature>
<dbReference type="EC" id="2.4.1.-" evidence="10"/>
<proteinExistence type="inferred from homology"/>
<dbReference type="HOGENOM" id="CLU_008110_2_1_1"/>
<dbReference type="RefSeq" id="XP_022461136.1">
    <property type="nucleotide sequence ID" value="XM_022606289.1"/>
</dbReference>
<name>W6MUD2_9ASCO</name>
<evidence type="ECO:0000256" key="8">
    <source>
        <dbReference type="ARBA" id="ARBA00022989"/>
    </source>
</evidence>
<comment type="subcellular location">
    <subcellularLocation>
        <location evidence="1 10">Endoplasmic reticulum membrane</location>
        <topology evidence="1 10">Multi-pass membrane protein</topology>
    </subcellularLocation>
</comment>
<evidence type="ECO:0000256" key="3">
    <source>
        <dbReference type="ARBA" id="ARBA00008715"/>
    </source>
</evidence>
<sequence length="542" mass="61657">MPGSEPRTRLNVTTFRHSPLSDFLVPFRKAQSQWVARYIIVLFAVIIRCAVGLGPYSGKGTPPMFGDFEAQRHWLEITTHLPIKKWYRYDLGYWGLDYPPLTAFHSWFLGKVGGLIDASWFELDASRGIEAEGLKSFMRITVILSELVCYVPGVLWYSRWMGRFYTHISPIDQTVVAAAILFQPCLIIIDHGHFQYNCVMLGLALLSWVSLLYDDYAIGAIFFVLSLGFKQMALYYAPVVFAYLLSVCCWPLPNGFNILRLCAVGTATLSTFAVLLAPFVLTGGFSEIGQILHRVFPFARGIFEDKVASFWCATNTFVKYRSVFSLAQLQLLSLVFTLIGLLPAVVIIFLHPRKHLLTWALAGCSWSFYLFSFQVHEKSVLLPLLPTTLLLAEADHNTVSMVSWINNIGLFSLWPLLQKDGLALQYFVLGVLSNWLLGNLNWISKWLLPGFLIPGPVLGEKVSRQDTQTVIHTHWSWSVIVVTSYIGIAALHAIEFYLDPPRNYPDLWVIGNVTLSFGCFTLFWLWVNYRLFMMRNKKLKTQ</sequence>
<dbReference type="UniPathway" id="UPA00378"/>
<comment type="pathway">
    <text evidence="2 10">Protein modification; protein glycosylation.</text>
</comment>
<keyword evidence="12" id="KW-1185">Reference proteome</keyword>
<dbReference type="AlphaFoldDB" id="W6MUD2"/>
<dbReference type="Pfam" id="PF03155">
    <property type="entry name" value="Alg6_Alg8"/>
    <property type="match status" value="1"/>
</dbReference>
<dbReference type="OrthoDB" id="5589195at2759"/>
<feature type="transmembrane region" description="Helical" evidence="10">
    <location>
        <begin position="474"/>
        <end position="494"/>
    </location>
</feature>
<dbReference type="InterPro" id="IPR004856">
    <property type="entry name" value="Glyco_trans_ALG6/ALG8"/>
</dbReference>
<reference evidence="11" key="1">
    <citation type="submission" date="2013-12" db="EMBL/GenBank/DDBJ databases">
        <authorList>
            <person name="Genoscope - CEA"/>
        </authorList>
    </citation>
    <scope>NUCLEOTIDE SEQUENCE</scope>
    <source>
        <strain evidence="11">CBS 1993</strain>
    </source>
</reference>
<dbReference type="GO" id="GO:0009060">
    <property type="term" value="P:aerobic respiration"/>
    <property type="evidence" value="ECO:0007669"/>
    <property type="project" value="EnsemblFungi"/>
</dbReference>
<feature type="transmembrane region" description="Helical" evidence="10">
    <location>
        <begin position="233"/>
        <end position="252"/>
    </location>
</feature>
<keyword evidence="9 10" id="KW-0472">Membrane</keyword>
<feature type="transmembrane region" description="Helical" evidence="10">
    <location>
        <begin position="423"/>
        <end position="443"/>
    </location>
</feature>
<evidence type="ECO:0000256" key="9">
    <source>
        <dbReference type="ARBA" id="ARBA00023136"/>
    </source>
</evidence>
<evidence type="ECO:0000256" key="5">
    <source>
        <dbReference type="ARBA" id="ARBA00022679"/>
    </source>
</evidence>
<dbReference type="Proteomes" id="UP000019384">
    <property type="component" value="Unassembled WGS sequence"/>
</dbReference>
<evidence type="ECO:0000256" key="7">
    <source>
        <dbReference type="ARBA" id="ARBA00022824"/>
    </source>
</evidence>
<feature type="transmembrane region" description="Helical" evidence="10">
    <location>
        <begin position="259"/>
        <end position="281"/>
    </location>
</feature>
<evidence type="ECO:0000313" key="11">
    <source>
        <dbReference type="EMBL" id="CDK29147.1"/>
    </source>
</evidence>
<dbReference type="GeneID" id="34522524"/>
<feature type="transmembrane region" description="Helical" evidence="10">
    <location>
        <begin position="356"/>
        <end position="375"/>
    </location>
</feature>
<dbReference type="PANTHER" id="PTHR12413:SF1">
    <property type="entry name" value="DOLICHYL PYROPHOSPHATE MAN9GLCNAC2 ALPHA-1,3-GLUCOSYLTRANSFERASE"/>
    <property type="match status" value="1"/>
</dbReference>
<evidence type="ECO:0000256" key="2">
    <source>
        <dbReference type="ARBA" id="ARBA00004922"/>
    </source>
</evidence>
<gene>
    <name evidence="11" type="ORF">KUCA_T00005134001</name>
</gene>
<keyword evidence="6 10" id="KW-0812">Transmembrane</keyword>
<feature type="transmembrane region" description="Helical" evidence="10">
    <location>
        <begin position="194"/>
        <end position="213"/>
    </location>
</feature>
<dbReference type="GO" id="GO:0042281">
    <property type="term" value="F:dolichyl pyrophosphate Man9GlcNAc2 alpha-1,3-glucosyltransferase activity"/>
    <property type="evidence" value="ECO:0007669"/>
    <property type="project" value="EnsemblFungi"/>
</dbReference>
<dbReference type="EMBL" id="HG793130">
    <property type="protein sequence ID" value="CDK29147.1"/>
    <property type="molecule type" value="Genomic_DNA"/>
</dbReference>